<dbReference type="Proteomes" id="UP001596263">
    <property type="component" value="Unassembled WGS sequence"/>
</dbReference>
<evidence type="ECO:0000259" key="2">
    <source>
        <dbReference type="Pfam" id="PF14219"/>
    </source>
</evidence>
<evidence type="ECO:0000256" key="1">
    <source>
        <dbReference type="SAM" id="Phobius"/>
    </source>
</evidence>
<dbReference type="EMBL" id="JBHSKM010000025">
    <property type="protein sequence ID" value="MFC5218636.1"/>
    <property type="molecule type" value="Genomic_DNA"/>
</dbReference>
<protein>
    <submittedName>
        <fullName evidence="3">DUF4328 domain-containing protein</fullName>
    </submittedName>
</protein>
<sequence>MNDHISTPTPSAAPAPALRPVRGVARLAVAGLALSGAVWAVRAVWEIRLAVTGEPASGPPDQGEGVHRPLTSLEDSYHLVGTVGGVAALICAIVFLMWLGNVRDNARILSRRKPRYSDFWLYAGWLIPIANLWIPRGVIADAHQDSAPGERLPVAVNVWWGLWLIGLLSGVGLMYGDDTDEIIARAYTDLWMLLASDAAVIGAAVTGIFVVRAVTAAQVRHLDGSVRYGDSPIHAAQ</sequence>
<name>A0ABW0CUE0_STRCD</name>
<feature type="transmembrane region" description="Helical" evidence="1">
    <location>
        <begin position="119"/>
        <end position="138"/>
    </location>
</feature>
<reference evidence="4" key="1">
    <citation type="journal article" date="2019" name="Int. J. Syst. Evol. Microbiol.">
        <title>The Global Catalogue of Microorganisms (GCM) 10K type strain sequencing project: providing services to taxonomists for standard genome sequencing and annotation.</title>
        <authorList>
            <consortium name="The Broad Institute Genomics Platform"/>
            <consortium name="The Broad Institute Genome Sequencing Center for Infectious Disease"/>
            <person name="Wu L."/>
            <person name="Ma J."/>
        </authorList>
    </citation>
    <scope>NUCLEOTIDE SEQUENCE [LARGE SCALE GENOMIC DNA]</scope>
    <source>
        <strain evidence="4">KCTC 42586</strain>
    </source>
</reference>
<proteinExistence type="predicted"/>
<keyword evidence="1" id="KW-1133">Transmembrane helix</keyword>
<feature type="transmembrane region" description="Helical" evidence="1">
    <location>
        <begin position="24"/>
        <end position="45"/>
    </location>
</feature>
<evidence type="ECO:0000313" key="3">
    <source>
        <dbReference type="EMBL" id="MFC5218636.1"/>
    </source>
</evidence>
<dbReference type="InterPro" id="IPR025565">
    <property type="entry name" value="DUF4328"/>
</dbReference>
<keyword evidence="4" id="KW-1185">Reference proteome</keyword>
<keyword evidence="1" id="KW-0812">Transmembrane</keyword>
<feature type="transmembrane region" description="Helical" evidence="1">
    <location>
        <begin position="158"/>
        <end position="176"/>
    </location>
</feature>
<accession>A0ABW0CUE0</accession>
<organism evidence="3 4">
    <name type="scientific">Streptomyces coerulescens</name>
    <dbReference type="NCBI Taxonomy" id="29304"/>
    <lineage>
        <taxon>Bacteria</taxon>
        <taxon>Bacillati</taxon>
        <taxon>Actinomycetota</taxon>
        <taxon>Actinomycetes</taxon>
        <taxon>Kitasatosporales</taxon>
        <taxon>Streptomycetaceae</taxon>
        <taxon>Streptomyces</taxon>
    </lineage>
</organism>
<feature type="domain" description="DUF4328" evidence="2">
    <location>
        <begin position="79"/>
        <end position="215"/>
    </location>
</feature>
<gene>
    <name evidence="3" type="ORF">ACFPQ9_32810</name>
</gene>
<dbReference type="Pfam" id="PF14219">
    <property type="entry name" value="DUF4328"/>
    <property type="match status" value="1"/>
</dbReference>
<evidence type="ECO:0000313" key="4">
    <source>
        <dbReference type="Proteomes" id="UP001596263"/>
    </source>
</evidence>
<feature type="transmembrane region" description="Helical" evidence="1">
    <location>
        <begin position="188"/>
        <end position="211"/>
    </location>
</feature>
<feature type="transmembrane region" description="Helical" evidence="1">
    <location>
        <begin position="77"/>
        <end position="99"/>
    </location>
</feature>
<keyword evidence="1" id="KW-0472">Membrane</keyword>
<comment type="caution">
    <text evidence="3">The sequence shown here is derived from an EMBL/GenBank/DDBJ whole genome shotgun (WGS) entry which is preliminary data.</text>
</comment>
<dbReference type="RefSeq" id="WP_380861616.1">
    <property type="nucleotide sequence ID" value="NZ_JBHSKM010000025.1"/>
</dbReference>